<dbReference type="PANTHER" id="PTHR11592:SF40">
    <property type="entry name" value="THIOREDOXIN_GLUTATHIONE PEROXIDASE BTUE"/>
    <property type="match status" value="1"/>
</dbReference>
<dbReference type="AlphaFoldDB" id="A0A158GNA1"/>
<keyword evidence="2 5" id="KW-0575">Peroxidase</keyword>
<dbReference type="OrthoDB" id="9785502at2"/>
<dbReference type="SUPFAM" id="SSF52833">
    <property type="entry name" value="Thioredoxin-like"/>
    <property type="match status" value="1"/>
</dbReference>
<protein>
    <recommendedName>
        <fullName evidence="5">Glutathione peroxidase</fullName>
    </recommendedName>
</protein>
<dbReference type="GO" id="GO:0034599">
    <property type="term" value="P:cellular response to oxidative stress"/>
    <property type="evidence" value="ECO:0007669"/>
    <property type="project" value="TreeGrafter"/>
</dbReference>
<feature type="active site" evidence="4">
    <location>
        <position position="37"/>
    </location>
</feature>
<dbReference type="PROSITE" id="PS51355">
    <property type="entry name" value="GLUTATHIONE_PEROXID_3"/>
    <property type="match status" value="1"/>
</dbReference>
<evidence type="ECO:0000256" key="1">
    <source>
        <dbReference type="ARBA" id="ARBA00006926"/>
    </source>
</evidence>
<sequence>MSQTIYDIPVKSIDGAALTLQPFKGKVLLIVNVASKCGLTPQYEALEKLYEDKRADGLEVLGFPANNFKGQEPGTDEEIKEFCSSTYDVTFPMFSKVSVVGADQHPLYQTLTSTHPDATGDGPFRERLKGYGIEPNPAPDVLWNFEKFVIGRDGRVVGRFSPDVTADDPRLLETIQTALSN</sequence>
<dbReference type="PRINTS" id="PR01011">
    <property type="entry name" value="GLUTPROXDASE"/>
</dbReference>
<organism evidence="6 7">
    <name type="scientific">Caballeronia udeis</name>
    <dbReference type="NCBI Taxonomy" id="1232866"/>
    <lineage>
        <taxon>Bacteria</taxon>
        <taxon>Pseudomonadati</taxon>
        <taxon>Pseudomonadota</taxon>
        <taxon>Betaproteobacteria</taxon>
        <taxon>Burkholderiales</taxon>
        <taxon>Burkholderiaceae</taxon>
        <taxon>Caballeronia</taxon>
    </lineage>
</organism>
<name>A0A158GNA1_9BURK</name>
<dbReference type="PROSITE" id="PS00460">
    <property type="entry name" value="GLUTATHIONE_PEROXID_1"/>
    <property type="match status" value="1"/>
</dbReference>
<evidence type="ECO:0000256" key="5">
    <source>
        <dbReference type="RuleBase" id="RU000499"/>
    </source>
</evidence>
<dbReference type="PANTHER" id="PTHR11592">
    <property type="entry name" value="GLUTATHIONE PEROXIDASE"/>
    <property type="match status" value="1"/>
</dbReference>
<dbReference type="InterPro" id="IPR000889">
    <property type="entry name" value="Glutathione_peroxidase"/>
</dbReference>
<evidence type="ECO:0000313" key="7">
    <source>
        <dbReference type="Proteomes" id="UP000054683"/>
    </source>
</evidence>
<comment type="similarity">
    <text evidence="1 5">Belongs to the glutathione peroxidase family.</text>
</comment>
<dbReference type="Gene3D" id="3.40.30.10">
    <property type="entry name" value="Glutaredoxin"/>
    <property type="match status" value="1"/>
</dbReference>
<dbReference type="Pfam" id="PF00255">
    <property type="entry name" value="GSHPx"/>
    <property type="match status" value="1"/>
</dbReference>
<proteinExistence type="inferred from homology"/>
<evidence type="ECO:0000256" key="4">
    <source>
        <dbReference type="PIRSR" id="PIRSR000303-1"/>
    </source>
</evidence>
<evidence type="ECO:0000313" key="6">
    <source>
        <dbReference type="EMBL" id="SAL33403.1"/>
    </source>
</evidence>
<dbReference type="Proteomes" id="UP000054683">
    <property type="component" value="Unassembled WGS sequence"/>
</dbReference>
<dbReference type="CDD" id="cd00340">
    <property type="entry name" value="GSH_Peroxidase"/>
    <property type="match status" value="1"/>
</dbReference>
<dbReference type="FunFam" id="3.40.30.10:FF:000010">
    <property type="entry name" value="Glutathione peroxidase"/>
    <property type="match status" value="1"/>
</dbReference>
<dbReference type="PIRSF" id="PIRSF000303">
    <property type="entry name" value="Glutathion_perox"/>
    <property type="match status" value="1"/>
</dbReference>
<evidence type="ECO:0000256" key="3">
    <source>
        <dbReference type="ARBA" id="ARBA00023002"/>
    </source>
</evidence>
<reference evidence="6 7" key="1">
    <citation type="submission" date="2016-01" db="EMBL/GenBank/DDBJ databases">
        <authorList>
            <person name="Oliw E.H."/>
        </authorList>
    </citation>
    <scope>NUCLEOTIDE SEQUENCE [LARGE SCALE GENOMIC DNA]</scope>
    <source>
        <strain evidence="6">LMG 27134</strain>
    </source>
</reference>
<gene>
    <name evidence="6" type="ORF">AWB69_02979</name>
</gene>
<dbReference type="InterPro" id="IPR036249">
    <property type="entry name" value="Thioredoxin-like_sf"/>
</dbReference>
<dbReference type="RefSeq" id="WP_062085762.1">
    <property type="nucleotide sequence ID" value="NZ_FCOK02000017.1"/>
</dbReference>
<dbReference type="GO" id="GO:0004601">
    <property type="term" value="F:peroxidase activity"/>
    <property type="evidence" value="ECO:0007669"/>
    <property type="project" value="UniProtKB-KW"/>
</dbReference>
<dbReference type="EMBL" id="FCOK02000017">
    <property type="protein sequence ID" value="SAL33403.1"/>
    <property type="molecule type" value="Genomic_DNA"/>
</dbReference>
<dbReference type="InterPro" id="IPR029759">
    <property type="entry name" value="GPX_AS"/>
</dbReference>
<keyword evidence="3 5" id="KW-0560">Oxidoreductase</keyword>
<evidence type="ECO:0000256" key="2">
    <source>
        <dbReference type="ARBA" id="ARBA00022559"/>
    </source>
</evidence>
<accession>A0A158GNA1</accession>